<dbReference type="Gene3D" id="1.20.1070.10">
    <property type="entry name" value="Rhodopsin 7-helix transmembrane proteins"/>
    <property type="match status" value="1"/>
</dbReference>
<evidence type="ECO:0000256" key="6">
    <source>
        <dbReference type="ARBA" id="ARBA00023170"/>
    </source>
</evidence>
<feature type="transmembrane region" description="Helical" evidence="8">
    <location>
        <begin position="221"/>
        <end position="242"/>
    </location>
</feature>
<keyword evidence="2 8" id="KW-0812">Transmembrane</keyword>
<evidence type="ECO:0000256" key="2">
    <source>
        <dbReference type="ARBA" id="ARBA00022692"/>
    </source>
</evidence>
<dbReference type="EMBL" id="NIVC01003802">
    <property type="protein sequence ID" value="PAA49731.1"/>
    <property type="molecule type" value="Genomic_DNA"/>
</dbReference>
<keyword evidence="3 8" id="KW-1133">Transmembrane helix</keyword>
<evidence type="ECO:0000256" key="7">
    <source>
        <dbReference type="ARBA" id="ARBA00023224"/>
    </source>
</evidence>
<organism evidence="10 11">
    <name type="scientific">Macrostomum lignano</name>
    <dbReference type="NCBI Taxonomy" id="282301"/>
    <lineage>
        <taxon>Eukaryota</taxon>
        <taxon>Metazoa</taxon>
        <taxon>Spiralia</taxon>
        <taxon>Lophotrochozoa</taxon>
        <taxon>Platyhelminthes</taxon>
        <taxon>Rhabditophora</taxon>
        <taxon>Macrostomorpha</taxon>
        <taxon>Macrostomida</taxon>
        <taxon>Macrostomidae</taxon>
        <taxon>Macrostomum</taxon>
    </lineage>
</organism>
<feature type="domain" description="G-protein coupled receptors family 1 profile" evidence="9">
    <location>
        <begin position="55"/>
        <end position="337"/>
    </location>
</feature>
<dbReference type="CDD" id="cd14978">
    <property type="entry name" value="7tmA_FMRFamide_R-like"/>
    <property type="match status" value="1"/>
</dbReference>
<evidence type="ECO:0000256" key="5">
    <source>
        <dbReference type="ARBA" id="ARBA00023136"/>
    </source>
</evidence>
<dbReference type="PRINTS" id="PR00237">
    <property type="entry name" value="GPCRRHODOPSN"/>
</dbReference>
<dbReference type="PANTHER" id="PTHR24243:SF230">
    <property type="entry name" value="G-PROTEIN COUPLED RECEPTORS FAMILY 1 PROFILE DOMAIN-CONTAINING PROTEIN"/>
    <property type="match status" value="1"/>
</dbReference>
<keyword evidence="4" id="KW-0297">G-protein coupled receptor</keyword>
<feature type="transmembrane region" description="Helical" evidence="8">
    <location>
        <begin position="39"/>
        <end position="63"/>
    </location>
</feature>
<name>A0A267DKC0_9PLAT</name>
<reference evidence="10 11" key="1">
    <citation type="submission" date="2017-06" db="EMBL/GenBank/DDBJ databases">
        <title>A platform for efficient transgenesis in Macrostomum lignano, a flatworm model organism for stem cell research.</title>
        <authorList>
            <person name="Berezikov E."/>
        </authorList>
    </citation>
    <scope>NUCLEOTIDE SEQUENCE [LARGE SCALE GENOMIC DNA]</scope>
    <source>
        <strain evidence="10">DV1</strain>
        <tissue evidence="10">Whole organism</tissue>
    </source>
</reference>
<dbReference type="InterPro" id="IPR000276">
    <property type="entry name" value="GPCR_Rhodpsn"/>
</dbReference>
<feature type="transmembrane region" description="Helical" evidence="8">
    <location>
        <begin position="124"/>
        <end position="142"/>
    </location>
</feature>
<sequence length="417" mass="46873">SKLGGKLKERNFLEMSLKVANDSESESSVCEAYCQANTILWSVLLPPLLAVGLIGNLLIVLVFSTSTKRRRRKPVLCITMVTLACADLLVFLFPITRHWLRHAKLYISFDVQTLGTGVCKTHEFLVYFSLMFSIWMVVLVSGERFTIICFPLRRSRLLTPRRIVAVIVAIITVSALLNVHFFWTREFVWNHQLNRMSCQNARSGLDAFISKSVHPFVDMTFTAGLPLLLLVIFTGAIAHRLYQRSRQLKTLTAGLSNCSPAGRQHRLLTPTTRMVLPVPLLFIPLAMPVKFWLVVHHGKGIPGSVQPGTPEYHSVRLGWSGLLFLQFCNFACNFFIYSLMSADFRADLARLLCGRCRRRVWCRGGEQSASTRSAPPTAAAAVDAADVVVNDRKMVLASNFDDASSVYQMQLRSCRRC</sequence>
<evidence type="ECO:0000259" key="9">
    <source>
        <dbReference type="PROSITE" id="PS50262"/>
    </source>
</evidence>
<comment type="subcellular location">
    <subcellularLocation>
        <location evidence="1">Membrane</location>
        <topology evidence="1">Multi-pass membrane protein</topology>
    </subcellularLocation>
</comment>
<evidence type="ECO:0000256" key="3">
    <source>
        <dbReference type="ARBA" id="ARBA00022989"/>
    </source>
</evidence>
<feature type="transmembrane region" description="Helical" evidence="8">
    <location>
        <begin position="274"/>
        <end position="295"/>
    </location>
</feature>
<keyword evidence="11" id="KW-1185">Reference proteome</keyword>
<keyword evidence="5 8" id="KW-0472">Membrane</keyword>
<dbReference type="GO" id="GO:0005886">
    <property type="term" value="C:plasma membrane"/>
    <property type="evidence" value="ECO:0007669"/>
    <property type="project" value="TreeGrafter"/>
</dbReference>
<evidence type="ECO:0000313" key="10">
    <source>
        <dbReference type="EMBL" id="PAA49731.1"/>
    </source>
</evidence>
<dbReference type="PROSITE" id="PS50262">
    <property type="entry name" value="G_PROTEIN_RECEP_F1_2"/>
    <property type="match status" value="1"/>
</dbReference>
<accession>A0A267DKC0</accession>
<dbReference type="SUPFAM" id="SSF81321">
    <property type="entry name" value="Family A G protein-coupled receptor-like"/>
    <property type="match status" value="1"/>
</dbReference>
<evidence type="ECO:0000256" key="8">
    <source>
        <dbReference type="SAM" id="Phobius"/>
    </source>
</evidence>
<feature type="transmembrane region" description="Helical" evidence="8">
    <location>
        <begin position="75"/>
        <end position="95"/>
    </location>
</feature>
<dbReference type="InterPro" id="IPR017452">
    <property type="entry name" value="GPCR_Rhodpsn_7TM"/>
</dbReference>
<keyword evidence="7" id="KW-0807">Transducer</keyword>
<dbReference type="OrthoDB" id="9983318at2759"/>
<dbReference type="PANTHER" id="PTHR24243">
    <property type="entry name" value="G-PROTEIN COUPLED RECEPTOR"/>
    <property type="match status" value="1"/>
</dbReference>
<protein>
    <recommendedName>
        <fullName evidence="9">G-protein coupled receptors family 1 profile domain-containing protein</fullName>
    </recommendedName>
</protein>
<dbReference type="Pfam" id="PF00001">
    <property type="entry name" value="7tm_1"/>
    <property type="match status" value="1"/>
</dbReference>
<dbReference type="AlphaFoldDB" id="A0A267DKC0"/>
<proteinExistence type="predicted"/>
<keyword evidence="6" id="KW-0675">Receptor</keyword>
<comment type="caution">
    <text evidence="10">The sequence shown here is derived from an EMBL/GenBank/DDBJ whole genome shotgun (WGS) entry which is preliminary data.</text>
</comment>
<evidence type="ECO:0000256" key="4">
    <source>
        <dbReference type="ARBA" id="ARBA00023040"/>
    </source>
</evidence>
<feature type="transmembrane region" description="Helical" evidence="8">
    <location>
        <begin position="163"/>
        <end position="183"/>
    </location>
</feature>
<dbReference type="STRING" id="282301.A0A267DKC0"/>
<dbReference type="Proteomes" id="UP000215902">
    <property type="component" value="Unassembled WGS sequence"/>
</dbReference>
<evidence type="ECO:0000313" key="11">
    <source>
        <dbReference type="Proteomes" id="UP000215902"/>
    </source>
</evidence>
<dbReference type="GO" id="GO:0004930">
    <property type="term" value="F:G protein-coupled receptor activity"/>
    <property type="evidence" value="ECO:0007669"/>
    <property type="project" value="UniProtKB-KW"/>
</dbReference>
<evidence type="ECO:0000256" key="1">
    <source>
        <dbReference type="ARBA" id="ARBA00004141"/>
    </source>
</evidence>
<gene>
    <name evidence="10" type="ORF">BOX15_Mlig005967g2</name>
</gene>
<feature type="non-terminal residue" evidence="10">
    <location>
        <position position="1"/>
    </location>
</feature>
<feature type="transmembrane region" description="Helical" evidence="8">
    <location>
        <begin position="315"/>
        <end position="340"/>
    </location>
</feature>